<keyword evidence="6" id="KW-0804">Transcription</keyword>
<dbReference type="GO" id="GO:0008270">
    <property type="term" value="F:zinc ion binding"/>
    <property type="evidence" value="ECO:0007669"/>
    <property type="project" value="UniProtKB-KW"/>
</dbReference>
<feature type="domain" description="Nuclear receptor" evidence="9">
    <location>
        <begin position="2"/>
        <end position="80"/>
    </location>
</feature>
<organism evidence="10 11">
    <name type="scientific">Panagrolaimus superbus</name>
    <dbReference type="NCBI Taxonomy" id="310955"/>
    <lineage>
        <taxon>Eukaryota</taxon>
        <taxon>Metazoa</taxon>
        <taxon>Ecdysozoa</taxon>
        <taxon>Nematoda</taxon>
        <taxon>Chromadorea</taxon>
        <taxon>Rhabditida</taxon>
        <taxon>Tylenchina</taxon>
        <taxon>Panagrolaimomorpha</taxon>
        <taxon>Panagrolaimoidea</taxon>
        <taxon>Panagrolaimidae</taxon>
        <taxon>Panagrolaimus</taxon>
    </lineage>
</organism>
<dbReference type="Pfam" id="PF00104">
    <property type="entry name" value="Hormone_recep"/>
    <property type="match status" value="1"/>
</dbReference>
<dbReference type="GO" id="GO:0003700">
    <property type="term" value="F:DNA-binding transcription factor activity"/>
    <property type="evidence" value="ECO:0007669"/>
    <property type="project" value="InterPro"/>
</dbReference>
<accession>A0A914YFW4</accession>
<keyword evidence="1" id="KW-0479">Metal-binding</keyword>
<name>A0A914YFW4_9BILA</name>
<dbReference type="PROSITE" id="PS51030">
    <property type="entry name" value="NUCLEAR_REC_DBD_2"/>
    <property type="match status" value="1"/>
</dbReference>
<protein>
    <submittedName>
        <fullName evidence="11">Nuclear receptor domain-containing protein</fullName>
    </submittedName>
</protein>
<proteinExistence type="predicted"/>
<keyword evidence="3" id="KW-0862">Zinc</keyword>
<keyword evidence="8" id="KW-0539">Nucleus</keyword>
<evidence type="ECO:0000256" key="1">
    <source>
        <dbReference type="ARBA" id="ARBA00022723"/>
    </source>
</evidence>
<evidence type="ECO:0000313" key="11">
    <source>
        <dbReference type="WBParaSite" id="PSU_v2.g17653.t1"/>
    </source>
</evidence>
<dbReference type="SUPFAM" id="SSF57716">
    <property type="entry name" value="Glucocorticoid receptor-like (DNA-binding domain)"/>
    <property type="match status" value="1"/>
</dbReference>
<dbReference type="Pfam" id="PF00105">
    <property type="entry name" value="zf-C4"/>
    <property type="match status" value="1"/>
</dbReference>
<dbReference type="AlphaFoldDB" id="A0A914YFW4"/>
<dbReference type="InterPro" id="IPR013088">
    <property type="entry name" value="Znf_NHR/GATA"/>
</dbReference>
<keyword evidence="5" id="KW-0238">DNA-binding</keyword>
<reference evidence="11" key="1">
    <citation type="submission" date="2022-11" db="UniProtKB">
        <authorList>
            <consortium name="WormBaseParasite"/>
        </authorList>
    </citation>
    <scope>IDENTIFICATION</scope>
</reference>
<dbReference type="Gene3D" id="1.10.565.10">
    <property type="entry name" value="Retinoid X Receptor"/>
    <property type="match status" value="1"/>
</dbReference>
<evidence type="ECO:0000256" key="8">
    <source>
        <dbReference type="ARBA" id="ARBA00023242"/>
    </source>
</evidence>
<dbReference type="Gene3D" id="3.30.50.10">
    <property type="entry name" value="Erythroid Transcription Factor GATA-1, subunit A"/>
    <property type="match status" value="1"/>
</dbReference>
<evidence type="ECO:0000256" key="3">
    <source>
        <dbReference type="ARBA" id="ARBA00022833"/>
    </source>
</evidence>
<keyword evidence="2" id="KW-0863">Zinc-finger</keyword>
<evidence type="ECO:0000313" key="10">
    <source>
        <dbReference type="Proteomes" id="UP000887577"/>
    </source>
</evidence>
<dbReference type="InterPro" id="IPR000536">
    <property type="entry name" value="Nucl_hrmn_rcpt_lig-bd"/>
</dbReference>
<keyword evidence="4" id="KW-0805">Transcription regulation</keyword>
<evidence type="ECO:0000259" key="9">
    <source>
        <dbReference type="PROSITE" id="PS51030"/>
    </source>
</evidence>
<dbReference type="InterPro" id="IPR001628">
    <property type="entry name" value="Znf_hrmn_rcpt"/>
</dbReference>
<dbReference type="PANTHER" id="PTHR46011">
    <property type="entry name" value="NUCLEAR HORMONE RECEPTOR FAMILY MEMBER NHR-86-RELATED"/>
    <property type="match status" value="1"/>
</dbReference>
<dbReference type="InterPro" id="IPR035500">
    <property type="entry name" value="NHR-like_dom_sf"/>
</dbReference>
<evidence type="ECO:0000256" key="4">
    <source>
        <dbReference type="ARBA" id="ARBA00023015"/>
    </source>
</evidence>
<keyword evidence="7" id="KW-0675">Receptor</keyword>
<evidence type="ECO:0000256" key="5">
    <source>
        <dbReference type="ARBA" id="ARBA00023125"/>
    </source>
</evidence>
<dbReference type="GO" id="GO:0043565">
    <property type="term" value="F:sequence-specific DNA binding"/>
    <property type="evidence" value="ECO:0007669"/>
    <property type="project" value="InterPro"/>
</dbReference>
<dbReference type="PANTHER" id="PTHR46011:SF6">
    <property type="entry name" value="HIGH ZINC ACTIVATED NUCLEAR RECEPTOR PROTEIN"/>
    <property type="match status" value="1"/>
</dbReference>
<evidence type="ECO:0000256" key="7">
    <source>
        <dbReference type="ARBA" id="ARBA00023170"/>
    </source>
</evidence>
<dbReference type="SUPFAM" id="SSF48508">
    <property type="entry name" value="Nuclear receptor ligand-binding domain"/>
    <property type="match status" value="1"/>
</dbReference>
<sequence length="288" mass="33801">MSEPCLICGKLTEKLHLQVNICYGCAAFYRRSVNSPKKYKCRNGKMTCNLKGSLHGLCRLCRYNRCVQLELKINKFCLKTNIFDVMHYEPDKTNPWNMFDMFYQINDLFKKNCPSTTSSTPNFFSSFNETISAMITASLPKQEWIPFSVTEEATFKTAFFINNFAINSAKLLSTFQSFQKLPISEKLILHDRFWQMFMLLRDYYVTFEHFGYESEFKVLIDNFQFVDATSAPTSLEVDLENEGSKLFVVPFNEKLTKFYTEFKNIKATFHEFTYICLIALWSFHLISF</sequence>
<dbReference type="Proteomes" id="UP000887577">
    <property type="component" value="Unplaced"/>
</dbReference>
<keyword evidence="10" id="KW-1185">Reference proteome</keyword>
<dbReference type="WBParaSite" id="PSU_v2.g17653.t1">
    <property type="protein sequence ID" value="PSU_v2.g17653.t1"/>
    <property type="gene ID" value="PSU_v2.g17653"/>
</dbReference>
<dbReference type="GO" id="GO:0005634">
    <property type="term" value="C:nucleus"/>
    <property type="evidence" value="ECO:0007669"/>
    <property type="project" value="TreeGrafter"/>
</dbReference>
<dbReference type="SMART" id="SM00399">
    <property type="entry name" value="ZnF_C4"/>
    <property type="match status" value="1"/>
</dbReference>
<evidence type="ECO:0000256" key="6">
    <source>
        <dbReference type="ARBA" id="ARBA00023163"/>
    </source>
</evidence>
<evidence type="ECO:0000256" key="2">
    <source>
        <dbReference type="ARBA" id="ARBA00022771"/>
    </source>
</evidence>